<evidence type="ECO:0000313" key="2">
    <source>
        <dbReference type="Proteomes" id="UP000003959"/>
    </source>
</evidence>
<dbReference type="Proteomes" id="UP000003959">
    <property type="component" value="Unassembled WGS sequence"/>
</dbReference>
<keyword evidence="2" id="KW-1185">Reference proteome</keyword>
<organism evidence="1 2">
    <name type="scientific">Moorena producens 3L</name>
    <dbReference type="NCBI Taxonomy" id="489825"/>
    <lineage>
        <taxon>Bacteria</taxon>
        <taxon>Bacillati</taxon>
        <taxon>Cyanobacteriota</taxon>
        <taxon>Cyanophyceae</taxon>
        <taxon>Coleofasciculales</taxon>
        <taxon>Coleofasciculaceae</taxon>
        <taxon>Moorena</taxon>
    </lineage>
</organism>
<dbReference type="AlphaFoldDB" id="F4XJP6"/>
<accession>F4XJP6</accession>
<name>F4XJP6_9CYAN</name>
<dbReference type="EMBL" id="GL890823">
    <property type="protein sequence ID" value="EGJ35326.1"/>
    <property type="molecule type" value="Genomic_DNA"/>
</dbReference>
<proteinExistence type="predicted"/>
<gene>
    <name evidence="1" type="ORF">LYNGBM3L_06900</name>
</gene>
<dbReference type="HOGENOM" id="CLU_3330268_0_0_3"/>
<sequence length="38" mass="4405">MLIPYIDAVISIIFSLFPIPCSLKNQNFVPHSYDNCYK</sequence>
<protein>
    <submittedName>
        <fullName evidence="1">Uncharacterized protein</fullName>
    </submittedName>
</protein>
<reference evidence="2" key="1">
    <citation type="journal article" date="2011" name="Proc. Natl. Acad. Sci. U.S.A.">
        <title>Genomic insights into the physiology and ecology of the marine filamentous cyanobacterium Lyngbya majuscula.</title>
        <authorList>
            <person name="Jones A.C."/>
            <person name="Monroe E.A."/>
            <person name="Podell S."/>
            <person name="Hess W.R."/>
            <person name="Klages S."/>
            <person name="Esquenazi E."/>
            <person name="Niessen S."/>
            <person name="Hoover H."/>
            <person name="Rothmann M."/>
            <person name="Lasken R.S."/>
            <person name="Yates J.R.III."/>
            <person name="Reinhardt R."/>
            <person name="Kube M."/>
            <person name="Burkart M.D."/>
            <person name="Allen E.E."/>
            <person name="Dorrestein P.C."/>
            <person name="Gerwick W.H."/>
            <person name="Gerwick L."/>
        </authorList>
    </citation>
    <scope>NUCLEOTIDE SEQUENCE [LARGE SCALE GENOMIC DNA]</scope>
    <source>
        <strain evidence="2">3L</strain>
    </source>
</reference>
<evidence type="ECO:0000313" key="1">
    <source>
        <dbReference type="EMBL" id="EGJ35326.1"/>
    </source>
</evidence>